<dbReference type="GeneID" id="29109277"/>
<dbReference type="VEuPathDB" id="FungiDB:CC77DRAFT_1011053"/>
<name>A0A177DE89_ALTAL</name>
<organism evidence="1 2">
    <name type="scientific">Alternaria alternata</name>
    <name type="common">Alternaria rot fungus</name>
    <name type="synonym">Torula alternata</name>
    <dbReference type="NCBI Taxonomy" id="5599"/>
    <lineage>
        <taxon>Eukaryota</taxon>
        <taxon>Fungi</taxon>
        <taxon>Dikarya</taxon>
        <taxon>Ascomycota</taxon>
        <taxon>Pezizomycotina</taxon>
        <taxon>Dothideomycetes</taxon>
        <taxon>Pleosporomycetidae</taxon>
        <taxon>Pleosporales</taxon>
        <taxon>Pleosporineae</taxon>
        <taxon>Pleosporaceae</taxon>
        <taxon>Alternaria</taxon>
        <taxon>Alternaria sect. Alternaria</taxon>
        <taxon>Alternaria alternata complex</taxon>
    </lineage>
</organism>
<keyword evidence="2" id="KW-1185">Reference proteome</keyword>
<gene>
    <name evidence="1" type="ORF">CC77DRAFT_1011053</name>
</gene>
<dbReference type="AlphaFoldDB" id="A0A177DE89"/>
<protein>
    <submittedName>
        <fullName evidence="1">Uncharacterized protein</fullName>
    </submittedName>
</protein>
<evidence type="ECO:0000313" key="1">
    <source>
        <dbReference type="EMBL" id="OAG17808.1"/>
    </source>
</evidence>
<accession>A0A177DE89</accession>
<sequence>MQYILHAPRSSIVFSTIDSSISRFLRRQHKWAGFKTERDTLPEYISESCIRELDDGEVEIDDEALNGNRLSEEIRSLLIRDGFLEPDFRFVGRLVHPRIMDTARSNRESTKARVESWDEDGLDRRKNLL</sequence>
<dbReference type="RefSeq" id="XP_018383229.1">
    <property type="nucleotide sequence ID" value="XM_018523683.1"/>
</dbReference>
<dbReference type="Proteomes" id="UP000077248">
    <property type="component" value="Unassembled WGS sequence"/>
</dbReference>
<dbReference type="EMBL" id="KV441485">
    <property type="protein sequence ID" value="OAG17808.1"/>
    <property type="molecule type" value="Genomic_DNA"/>
</dbReference>
<reference evidence="1 2" key="1">
    <citation type="submission" date="2016-05" db="EMBL/GenBank/DDBJ databases">
        <title>Comparative analysis of secretome profiles of manganese(II)-oxidizing ascomycete fungi.</title>
        <authorList>
            <consortium name="DOE Joint Genome Institute"/>
            <person name="Zeiner C.A."/>
            <person name="Purvine S.O."/>
            <person name="Zink E.M."/>
            <person name="Wu S."/>
            <person name="Pasa-Tolic L."/>
            <person name="Chaput D.L."/>
            <person name="Haridas S."/>
            <person name="Grigoriev I.V."/>
            <person name="Santelli C.M."/>
            <person name="Hansel C.M."/>
        </authorList>
    </citation>
    <scope>NUCLEOTIDE SEQUENCE [LARGE SCALE GENOMIC DNA]</scope>
    <source>
        <strain evidence="1 2">SRC1lrK2f</strain>
    </source>
</reference>
<proteinExistence type="predicted"/>
<evidence type="ECO:0000313" key="2">
    <source>
        <dbReference type="Proteomes" id="UP000077248"/>
    </source>
</evidence>
<dbReference type="KEGG" id="aalt:CC77DRAFT_1011053"/>